<proteinExistence type="predicted"/>
<gene>
    <name evidence="1" type="ORF">CSA55_04595</name>
</gene>
<name>A0A2G6KA92_9ACTN</name>
<accession>A0A2G6KA92</accession>
<dbReference type="Proteomes" id="UP000230914">
    <property type="component" value="Unassembled WGS sequence"/>
</dbReference>
<dbReference type="AlphaFoldDB" id="A0A2G6KA92"/>
<protein>
    <submittedName>
        <fullName evidence="1">Uncharacterized protein</fullName>
    </submittedName>
</protein>
<organism evidence="1 2">
    <name type="scientific">Ilumatobacter coccineus</name>
    <dbReference type="NCBI Taxonomy" id="467094"/>
    <lineage>
        <taxon>Bacteria</taxon>
        <taxon>Bacillati</taxon>
        <taxon>Actinomycetota</taxon>
        <taxon>Acidimicrobiia</taxon>
        <taxon>Acidimicrobiales</taxon>
        <taxon>Ilumatobacteraceae</taxon>
        <taxon>Ilumatobacter</taxon>
    </lineage>
</organism>
<reference evidence="1 2" key="1">
    <citation type="submission" date="2017-10" db="EMBL/GenBank/DDBJ databases">
        <title>Novel microbial diversity and functional potential in the marine mammal oral microbiome.</title>
        <authorList>
            <person name="Dudek N.K."/>
            <person name="Sun C.L."/>
            <person name="Burstein D."/>
            <person name="Kantor R.S."/>
            <person name="Aliaga Goltsman D.S."/>
            <person name="Bik E.M."/>
            <person name="Thomas B.C."/>
            <person name="Banfield J.F."/>
            <person name="Relman D.A."/>
        </authorList>
    </citation>
    <scope>NUCLEOTIDE SEQUENCE [LARGE SCALE GENOMIC DNA]</scope>
    <source>
        <strain evidence="1">DOLJORAL78_61_10</strain>
    </source>
</reference>
<sequence length="108" mass="11772">MTDAPPLPPTTLDFAGTARVISRYLNASGLVSPGFRCPPRLVGVDRSIRHRGNHPVVSVRVKGRPWPAVVADMIEGVVVANRLDSPHSDQVRRELWARCQRADVALAA</sequence>
<evidence type="ECO:0000313" key="2">
    <source>
        <dbReference type="Proteomes" id="UP000230914"/>
    </source>
</evidence>
<dbReference type="EMBL" id="PDSL01000061">
    <property type="protein sequence ID" value="PIE31902.1"/>
    <property type="molecule type" value="Genomic_DNA"/>
</dbReference>
<comment type="caution">
    <text evidence="1">The sequence shown here is derived from an EMBL/GenBank/DDBJ whole genome shotgun (WGS) entry which is preliminary data.</text>
</comment>
<evidence type="ECO:0000313" key="1">
    <source>
        <dbReference type="EMBL" id="PIE31902.1"/>
    </source>
</evidence>